<keyword evidence="2" id="KW-1185">Reference proteome</keyword>
<evidence type="ECO:0000313" key="2">
    <source>
        <dbReference type="Proteomes" id="UP000301870"/>
    </source>
</evidence>
<dbReference type="RefSeq" id="XP_022823927.1">
    <property type="nucleotide sequence ID" value="XM_022968159.1"/>
</dbReference>
<dbReference type="KEGG" id="sliu:111354613"/>
<dbReference type="InterPro" id="IPR050863">
    <property type="entry name" value="CenT-Element_Derived"/>
</dbReference>
<dbReference type="PANTHER" id="PTHR19303:SF74">
    <property type="entry name" value="POGO TRANSPOSABLE ELEMENT WITH KRAB DOMAIN"/>
    <property type="match status" value="1"/>
</dbReference>
<reference evidence="3" key="1">
    <citation type="submission" date="2025-08" db="UniProtKB">
        <authorList>
            <consortium name="RefSeq"/>
        </authorList>
    </citation>
    <scope>IDENTIFICATION</scope>
    <source>
        <strain evidence="3">Ishihara</strain>
        <tissue evidence="3">Whole body</tissue>
    </source>
</reference>
<name>A0A9J7E8M3_SPOLT</name>
<proteinExistence type="predicted"/>
<dbReference type="Pfam" id="PF03184">
    <property type="entry name" value="DDE_1"/>
    <property type="match status" value="1"/>
</dbReference>
<dbReference type="OrthoDB" id="4327074at2759"/>
<evidence type="ECO:0000313" key="3">
    <source>
        <dbReference type="RefSeq" id="XP_022823927.1"/>
    </source>
</evidence>
<feature type="domain" description="DDE-1" evidence="1">
    <location>
        <begin position="114"/>
        <end position="201"/>
    </location>
</feature>
<dbReference type="GO" id="GO:0003677">
    <property type="term" value="F:DNA binding"/>
    <property type="evidence" value="ECO:0007669"/>
    <property type="project" value="TreeGrafter"/>
</dbReference>
<sequence length="241" mass="27160">MAKINGIRMPKTWTDNQLAGIDWLRGFRQRHQDLTLRKPEACSLARASAFNRETVNHFYDNLEDVIKRHPAFADGTRIYNLDETGTTTVQKTQRIIAPKGRRNLCKVTSGEKGTLVTTCNINSAGGQAVPPVLVFPRKNTNPRMAGGTLPGSLILANPSGWMNSELFLDVMKHFIRRTGTTKEYPSILIMDNHESYLSIEALNLAKESGLLCLHCTHIHQHDCNHWMLEFTDPSKHFTIPP</sequence>
<organism evidence="2 3">
    <name type="scientific">Spodoptera litura</name>
    <name type="common">Asian cotton leafworm</name>
    <dbReference type="NCBI Taxonomy" id="69820"/>
    <lineage>
        <taxon>Eukaryota</taxon>
        <taxon>Metazoa</taxon>
        <taxon>Ecdysozoa</taxon>
        <taxon>Arthropoda</taxon>
        <taxon>Hexapoda</taxon>
        <taxon>Insecta</taxon>
        <taxon>Pterygota</taxon>
        <taxon>Neoptera</taxon>
        <taxon>Endopterygota</taxon>
        <taxon>Lepidoptera</taxon>
        <taxon>Glossata</taxon>
        <taxon>Ditrysia</taxon>
        <taxon>Noctuoidea</taxon>
        <taxon>Noctuidae</taxon>
        <taxon>Amphipyrinae</taxon>
        <taxon>Spodoptera</taxon>
    </lineage>
</organism>
<evidence type="ECO:0000259" key="1">
    <source>
        <dbReference type="Pfam" id="PF03184"/>
    </source>
</evidence>
<dbReference type="InterPro" id="IPR004875">
    <property type="entry name" value="DDE_SF_endonuclease_dom"/>
</dbReference>
<protein>
    <submittedName>
        <fullName evidence="3">Uncharacterized protein LOC111354613</fullName>
    </submittedName>
</protein>
<dbReference type="GeneID" id="111354613"/>
<dbReference type="GO" id="GO:0005634">
    <property type="term" value="C:nucleus"/>
    <property type="evidence" value="ECO:0007669"/>
    <property type="project" value="TreeGrafter"/>
</dbReference>
<accession>A0A9J7E8M3</accession>
<dbReference type="AlphaFoldDB" id="A0A9J7E8M3"/>
<gene>
    <name evidence="3" type="primary">LOC111354613</name>
</gene>
<dbReference type="Proteomes" id="UP000301870">
    <property type="component" value="Chromosome 18"/>
</dbReference>
<dbReference type="PANTHER" id="PTHR19303">
    <property type="entry name" value="TRANSPOSON"/>
    <property type="match status" value="1"/>
</dbReference>